<keyword evidence="7" id="KW-0408">Iron</keyword>
<proteinExistence type="predicted"/>
<dbReference type="SUPFAM" id="SSF52540">
    <property type="entry name" value="P-loop containing nucleoside triphosphate hydrolases"/>
    <property type="match status" value="1"/>
</dbReference>
<keyword evidence="3" id="KW-1003">Cell membrane</keyword>
<dbReference type="EMBL" id="PKTG01000012">
    <property type="protein sequence ID" value="PLX19978.1"/>
    <property type="molecule type" value="Genomic_DNA"/>
</dbReference>
<dbReference type="PANTHER" id="PTHR42771">
    <property type="entry name" value="IRON(3+)-HYDROXAMATE IMPORT ATP-BINDING PROTEIN FHUC"/>
    <property type="match status" value="1"/>
</dbReference>
<dbReference type="InterPro" id="IPR003593">
    <property type="entry name" value="AAA+_ATPase"/>
</dbReference>
<organism evidence="11 12">
    <name type="scientific">Muiribacterium halophilum</name>
    <dbReference type="NCBI Taxonomy" id="2053465"/>
    <lineage>
        <taxon>Bacteria</taxon>
        <taxon>Candidatus Muiribacteriota</taxon>
        <taxon>Candidatus Muiribacteriia</taxon>
        <taxon>Candidatus Muiribacteriales</taxon>
        <taxon>Candidatus Muiribacteriaceae</taxon>
        <taxon>Candidatus Muiribacterium</taxon>
    </lineage>
</organism>
<dbReference type="GO" id="GO:0006826">
    <property type="term" value="P:iron ion transport"/>
    <property type="evidence" value="ECO:0007669"/>
    <property type="project" value="UniProtKB-KW"/>
</dbReference>
<evidence type="ECO:0000256" key="9">
    <source>
        <dbReference type="ARBA" id="ARBA00023136"/>
    </source>
</evidence>
<dbReference type="AlphaFoldDB" id="A0A2N5ZMQ8"/>
<sequence length="248" mass="28047">MINIKDLSYLNILKNISVNIPKGDITFIVGKNGSGKSTILRCINSLIKDYTGEINIDGKNITDISRKEFARKVCYIPQKTFINYDIEVNEFLNFSRYSHITNRNLDKELINNALELTDMLDLKNRNVRTLSGGEFQKLMLASAIVQDSYYLILDEPGTALDPGAENGFISLLSTIIKDTEKTAIVISHNMNHVLNMADNIIALDDGRIIFKGNSEEFKDNMLSDLYGVEFHVFKNNNGEYICHPTKIL</sequence>
<dbReference type="Gene3D" id="3.40.50.300">
    <property type="entry name" value="P-loop containing nucleotide triphosphate hydrolases"/>
    <property type="match status" value="1"/>
</dbReference>
<evidence type="ECO:0000313" key="12">
    <source>
        <dbReference type="Proteomes" id="UP000234857"/>
    </source>
</evidence>
<feature type="domain" description="ABC transporter" evidence="10">
    <location>
        <begin position="2"/>
        <end position="230"/>
    </location>
</feature>
<dbReference type="InterPro" id="IPR027417">
    <property type="entry name" value="P-loop_NTPase"/>
</dbReference>
<comment type="subcellular location">
    <subcellularLocation>
        <location evidence="1">Cell membrane</location>
        <topology evidence="1">Peripheral membrane protein</topology>
    </subcellularLocation>
</comment>
<dbReference type="Proteomes" id="UP000234857">
    <property type="component" value="Unassembled WGS sequence"/>
</dbReference>
<evidence type="ECO:0000256" key="3">
    <source>
        <dbReference type="ARBA" id="ARBA00022475"/>
    </source>
</evidence>
<evidence type="ECO:0000256" key="5">
    <source>
        <dbReference type="ARBA" id="ARBA00022741"/>
    </source>
</evidence>
<dbReference type="FunFam" id="3.40.50.300:FF:000134">
    <property type="entry name" value="Iron-enterobactin ABC transporter ATP-binding protein"/>
    <property type="match status" value="1"/>
</dbReference>
<evidence type="ECO:0000256" key="2">
    <source>
        <dbReference type="ARBA" id="ARBA00022448"/>
    </source>
</evidence>
<reference evidence="11 12" key="1">
    <citation type="submission" date="2017-11" db="EMBL/GenBank/DDBJ databases">
        <title>Genome-resolved metagenomics identifies genetic mobility, metabolic interactions, and unexpected diversity in perchlorate-reducing communities.</title>
        <authorList>
            <person name="Barnum T.P."/>
            <person name="Figueroa I.A."/>
            <person name="Carlstrom C.I."/>
            <person name="Lucas L.N."/>
            <person name="Engelbrektson A.L."/>
            <person name="Coates J.D."/>
        </authorList>
    </citation>
    <scope>NUCLEOTIDE SEQUENCE [LARGE SCALE GENOMIC DNA]</scope>
    <source>
        <strain evidence="11">BM706</strain>
    </source>
</reference>
<dbReference type="PROSITE" id="PS50893">
    <property type="entry name" value="ABC_TRANSPORTER_2"/>
    <property type="match status" value="1"/>
</dbReference>
<dbReference type="GO" id="GO:0005886">
    <property type="term" value="C:plasma membrane"/>
    <property type="evidence" value="ECO:0007669"/>
    <property type="project" value="UniProtKB-SubCell"/>
</dbReference>
<accession>A0A2N5ZMQ8</accession>
<evidence type="ECO:0000256" key="7">
    <source>
        <dbReference type="ARBA" id="ARBA00023004"/>
    </source>
</evidence>
<evidence type="ECO:0000256" key="4">
    <source>
        <dbReference type="ARBA" id="ARBA00022496"/>
    </source>
</evidence>
<dbReference type="GO" id="GO:0016887">
    <property type="term" value="F:ATP hydrolysis activity"/>
    <property type="evidence" value="ECO:0007669"/>
    <property type="project" value="InterPro"/>
</dbReference>
<evidence type="ECO:0000259" key="10">
    <source>
        <dbReference type="PROSITE" id="PS50893"/>
    </source>
</evidence>
<dbReference type="InterPro" id="IPR051535">
    <property type="entry name" value="Siderophore_ABC-ATPase"/>
</dbReference>
<keyword evidence="5" id="KW-0547">Nucleotide-binding</keyword>
<dbReference type="Pfam" id="PF00005">
    <property type="entry name" value="ABC_tran"/>
    <property type="match status" value="1"/>
</dbReference>
<comment type="caution">
    <text evidence="11">The sequence shown here is derived from an EMBL/GenBank/DDBJ whole genome shotgun (WGS) entry which is preliminary data.</text>
</comment>
<keyword evidence="9" id="KW-0472">Membrane</keyword>
<evidence type="ECO:0000256" key="6">
    <source>
        <dbReference type="ARBA" id="ARBA00022840"/>
    </source>
</evidence>
<dbReference type="GO" id="GO:0005524">
    <property type="term" value="F:ATP binding"/>
    <property type="evidence" value="ECO:0007669"/>
    <property type="project" value="UniProtKB-KW"/>
</dbReference>
<keyword evidence="4" id="KW-0410">Iron transport</keyword>
<keyword evidence="6" id="KW-0067">ATP-binding</keyword>
<gene>
    <name evidence="11" type="ORF">C0601_00450</name>
</gene>
<name>A0A2N5ZMQ8_MUIH1</name>
<evidence type="ECO:0000313" key="11">
    <source>
        <dbReference type="EMBL" id="PLX19978.1"/>
    </source>
</evidence>
<dbReference type="PROSITE" id="PS00211">
    <property type="entry name" value="ABC_TRANSPORTER_1"/>
    <property type="match status" value="1"/>
</dbReference>
<protein>
    <recommendedName>
        <fullName evidence="10">ABC transporter domain-containing protein</fullName>
    </recommendedName>
</protein>
<evidence type="ECO:0000256" key="1">
    <source>
        <dbReference type="ARBA" id="ARBA00004202"/>
    </source>
</evidence>
<dbReference type="SMART" id="SM00382">
    <property type="entry name" value="AAA"/>
    <property type="match status" value="1"/>
</dbReference>
<keyword evidence="8" id="KW-0406">Ion transport</keyword>
<dbReference type="CDD" id="cd03214">
    <property type="entry name" value="ABC_Iron-Siderophores_B12_Hemin"/>
    <property type="match status" value="1"/>
</dbReference>
<dbReference type="InterPro" id="IPR003439">
    <property type="entry name" value="ABC_transporter-like_ATP-bd"/>
</dbReference>
<keyword evidence="2" id="KW-0813">Transport</keyword>
<evidence type="ECO:0000256" key="8">
    <source>
        <dbReference type="ARBA" id="ARBA00023065"/>
    </source>
</evidence>
<dbReference type="PANTHER" id="PTHR42771:SF2">
    <property type="entry name" value="IRON(3+)-HYDROXAMATE IMPORT ATP-BINDING PROTEIN FHUC"/>
    <property type="match status" value="1"/>
</dbReference>
<dbReference type="InterPro" id="IPR017871">
    <property type="entry name" value="ABC_transporter-like_CS"/>
</dbReference>